<dbReference type="STRING" id="237631.A0A0D1BUH1"/>
<sequence>MQEVELRIPSVQPHVELVGILHRKQADTARSAQSPSQSQSQAQAQPQPRRIVLILHGLLAHKNQCYHRALAQALPVDSYRFDFRGNADSKGDWTMGSLDNDLADLSSVIRHLHRTHGYTVDMIVAHSRGSMVSWIYLSRSEQELQRDGGVAYVPNLVVASGRWTMQNVLTTYARFQHDFDKHGFYRWQITSAGEKKEYIVWPNDLQQMAQLKTPVEYVASLSPHTHVLILHGTADRIVDQHDAHCYLDALNANPKRSKHSHRLQLVQGADHMYRRCTQPVVHHICAWYAEHGASNSSLNPHTSSSPSRL</sequence>
<gene>
    <name evidence="3" type="ORF">UMAG_06455</name>
</gene>
<dbReference type="Pfam" id="PF12146">
    <property type="entry name" value="Hydrolase_4"/>
    <property type="match status" value="1"/>
</dbReference>
<keyword evidence="4" id="KW-1185">Reference proteome</keyword>
<dbReference type="Gene3D" id="3.40.50.1820">
    <property type="entry name" value="alpha/beta hydrolase"/>
    <property type="match status" value="1"/>
</dbReference>
<protein>
    <recommendedName>
        <fullName evidence="2">Serine aminopeptidase S33 domain-containing protein</fullName>
    </recommendedName>
</protein>
<dbReference type="eggNOG" id="KOG4667">
    <property type="taxonomic scope" value="Eukaryota"/>
</dbReference>
<feature type="domain" description="Serine aminopeptidase S33" evidence="2">
    <location>
        <begin position="47"/>
        <end position="258"/>
    </location>
</feature>
<feature type="region of interest" description="Disordered" evidence="1">
    <location>
        <begin position="24"/>
        <end position="46"/>
    </location>
</feature>
<dbReference type="Proteomes" id="UP000000561">
    <property type="component" value="Chromosome 23"/>
</dbReference>
<dbReference type="VEuPathDB" id="FungiDB:UMAG_06455"/>
<proteinExistence type="predicted"/>
<dbReference type="InParanoid" id="A0A0D1BUH1"/>
<dbReference type="OMA" id="LYASMNH"/>
<organism evidence="3 4">
    <name type="scientific">Mycosarcoma maydis</name>
    <name type="common">Corn smut fungus</name>
    <name type="synonym">Ustilago maydis</name>
    <dbReference type="NCBI Taxonomy" id="5270"/>
    <lineage>
        <taxon>Eukaryota</taxon>
        <taxon>Fungi</taxon>
        <taxon>Dikarya</taxon>
        <taxon>Basidiomycota</taxon>
        <taxon>Ustilaginomycotina</taxon>
        <taxon>Ustilaginomycetes</taxon>
        <taxon>Ustilaginales</taxon>
        <taxon>Ustilaginaceae</taxon>
        <taxon>Mycosarcoma</taxon>
    </lineage>
</organism>
<dbReference type="GeneID" id="23566038"/>
<dbReference type="EMBL" id="CM003162">
    <property type="protein sequence ID" value="KIS65752.1"/>
    <property type="molecule type" value="Genomic_DNA"/>
</dbReference>
<dbReference type="AlphaFoldDB" id="A0A0D1BUH1"/>
<dbReference type="PANTHER" id="PTHR42886">
    <property type="entry name" value="RE40534P-RELATED"/>
    <property type="match status" value="1"/>
</dbReference>
<accession>A0A0D1BUH1</accession>
<dbReference type="RefSeq" id="XP_011392724.1">
    <property type="nucleotide sequence ID" value="XM_011394422.1"/>
</dbReference>
<feature type="compositionally biased region" description="Low complexity" evidence="1">
    <location>
        <begin position="29"/>
        <end position="46"/>
    </location>
</feature>
<evidence type="ECO:0000313" key="3">
    <source>
        <dbReference type="EMBL" id="KIS65752.1"/>
    </source>
</evidence>
<dbReference type="InterPro" id="IPR029058">
    <property type="entry name" value="AB_hydrolase_fold"/>
</dbReference>
<dbReference type="SUPFAM" id="SSF53474">
    <property type="entry name" value="alpha/beta-Hydrolases"/>
    <property type="match status" value="1"/>
</dbReference>
<dbReference type="KEGG" id="uma:UMAG_06455"/>
<reference evidence="3 4" key="1">
    <citation type="journal article" date="2006" name="Nature">
        <title>Insights from the genome of the biotrophic fungal plant pathogen Ustilago maydis.</title>
        <authorList>
            <person name="Kamper J."/>
            <person name="Kahmann R."/>
            <person name="Bolker M."/>
            <person name="Ma L.J."/>
            <person name="Brefort T."/>
            <person name="Saville B.J."/>
            <person name="Banuett F."/>
            <person name="Kronstad J.W."/>
            <person name="Gold S.E."/>
            <person name="Muller O."/>
            <person name="Perlin M.H."/>
            <person name="Wosten H.A."/>
            <person name="de Vries R."/>
            <person name="Ruiz-Herrera J."/>
            <person name="Reynaga-Pena C.G."/>
            <person name="Snetselaar K."/>
            <person name="McCann M."/>
            <person name="Perez-Martin J."/>
            <person name="Feldbrugge M."/>
            <person name="Basse C.W."/>
            <person name="Steinberg G."/>
            <person name="Ibeas J.I."/>
            <person name="Holloman W."/>
            <person name="Guzman P."/>
            <person name="Farman M."/>
            <person name="Stajich J.E."/>
            <person name="Sentandreu R."/>
            <person name="Gonzalez-Prieto J.M."/>
            <person name="Kennell J.C."/>
            <person name="Molina L."/>
            <person name="Schirawski J."/>
            <person name="Mendoza-Mendoza A."/>
            <person name="Greilinger D."/>
            <person name="Munch K."/>
            <person name="Rossel N."/>
            <person name="Scherer M."/>
            <person name="Vranes M."/>
            <person name="Ladendorf O."/>
            <person name="Vincon V."/>
            <person name="Fuchs U."/>
            <person name="Sandrock B."/>
            <person name="Meng S."/>
            <person name="Ho E.C."/>
            <person name="Cahill M.J."/>
            <person name="Boyce K.J."/>
            <person name="Klose J."/>
            <person name="Klosterman S.J."/>
            <person name="Deelstra H.J."/>
            <person name="Ortiz-Castellanos L."/>
            <person name="Li W."/>
            <person name="Sanchez-Alonso P."/>
            <person name="Schreier P.H."/>
            <person name="Hauser-Hahn I."/>
            <person name="Vaupel M."/>
            <person name="Koopmann E."/>
            <person name="Friedrich G."/>
            <person name="Voss H."/>
            <person name="Schluter T."/>
            <person name="Margolis J."/>
            <person name="Platt D."/>
            <person name="Swimmer C."/>
            <person name="Gnirke A."/>
            <person name="Chen F."/>
            <person name="Vysotskaia V."/>
            <person name="Mannhaupt G."/>
            <person name="Guldener U."/>
            <person name="Munsterkotter M."/>
            <person name="Haase D."/>
            <person name="Oesterheld M."/>
            <person name="Mewes H.W."/>
            <person name="Mauceli E.W."/>
            <person name="DeCaprio D."/>
            <person name="Wade C.M."/>
            <person name="Butler J."/>
            <person name="Young S."/>
            <person name="Jaffe D.B."/>
            <person name="Calvo S."/>
            <person name="Nusbaum C."/>
            <person name="Galagan J."/>
            <person name="Birren B.W."/>
        </authorList>
    </citation>
    <scope>NUCLEOTIDE SEQUENCE [LARGE SCALE GENOMIC DNA]</scope>
    <source>
        <strain evidence="4">DSM 14603 / FGSC 9021 / UM521</strain>
    </source>
</reference>
<dbReference type="OrthoDB" id="9988524at2759"/>
<evidence type="ECO:0000256" key="1">
    <source>
        <dbReference type="SAM" id="MobiDB-lite"/>
    </source>
</evidence>
<evidence type="ECO:0000259" key="2">
    <source>
        <dbReference type="Pfam" id="PF12146"/>
    </source>
</evidence>
<dbReference type="PANTHER" id="PTHR42886:SF53">
    <property type="entry name" value="ALPHA_BETA-HYDROLASES SUPERFAMILY PROTEIN"/>
    <property type="match status" value="1"/>
</dbReference>
<name>A0A0D1BUH1_MYCMD</name>
<dbReference type="InterPro" id="IPR022742">
    <property type="entry name" value="Hydrolase_4"/>
</dbReference>
<evidence type="ECO:0000313" key="4">
    <source>
        <dbReference type="Proteomes" id="UP000000561"/>
    </source>
</evidence>